<organism evidence="3 4">
    <name type="scientific">Robertmurraya mangrovi</name>
    <dbReference type="NCBI Taxonomy" id="3098077"/>
    <lineage>
        <taxon>Bacteria</taxon>
        <taxon>Bacillati</taxon>
        <taxon>Bacillota</taxon>
        <taxon>Bacilli</taxon>
        <taxon>Bacillales</taxon>
        <taxon>Bacillaceae</taxon>
        <taxon>Robertmurraya</taxon>
    </lineage>
</organism>
<sequence>MLKKLSKIVVLAFALNFLMLTAGQFIGINNEQEVHAAKKKMTQKIFNKEASKLSKSVKSYKSEQLELVETLYNNRLSNASNFGLFFEEDTLGLSDDELIEYYLGIVQKFADRDDILEEYFHQDEIDIIADYMYDIQSVNTKITKLLTKIKEYETKYNSSVKSKKYDSALKVRKDQIKAYKQLGSILEEGINLEYELYYETEELFEYISYPGDEYEEEEDYEEDYEEEYEEDYEDDYENEDDYSNEEDEEFLY</sequence>
<evidence type="ECO:0000256" key="2">
    <source>
        <dbReference type="SAM" id="SignalP"/>
    </source>
</evidence>
<accession>A0ABU5IXQ6</accession>
<keyword evidence="2" id="KW-0732">Signal</keyword>
<feature type="compositionally biased region" description="Acidic residues" evidence="1">
    <location>
        <begin position="212"/>
        <end position="252"/>
    </location>
</feature>
<feature type="signal peptide" evidence="2">
    <location>
        <begin position="1"/>
        <end position="22"/>
    </location>
</feature>
<name>A0ABU5IXQ6_9BACI</name>
<gene>
    <name evidence="3" type="ORF">SM124_09115</name>
</gene>
<evidence type="ECO:0000313" key="3">
    <source>
        <dbReference type="EMBL" id="MDZ5471906.1"/>
    </source>
</evidence>
<evidence type="ECO:0000313" key="4">
    <source>
        <dbReference type="Proteomes" id="UP001290455"/>
    </source>
</evidence>
<feature type="region of interest" description="Disordered" evidence="1">
    <location>
        <begin position="209"/>
        <end position="252"/>
    </location>
</feature>
<dbReference type="RefSeq" id="WP_322446195.1">
    <property type="nucleotide sequence ID" value="NZ_JAXOFX010000004.1"/>
</dbReference>
<proteinExistence type="predicted"/>
<keyword evidence="4" id="KW-1185">Reference proteome</keyword>
<protein>
    <submittedName>
        <fullName evidence="3">Uncharacterized protein</fullName>
    </submittedName>
</protein>
<dbReference type="Proteomes" id="UP001290455">
    <property type="component" value="Unassembled WGS sequence"/>
</dbReference>
<comment type="caution">
    <text evidence="3">The sequence shown here is derived from an EMBL/GenBank/DDBJ whole genome shotgun (WGS) entry which is preliminary data.</text>
</comment>
<reference evidence="3 4" key="1">
    <citation type="submission" date="2023-11" db="EMBL/GenBank/DDBJ databases">
        <title>Bacillus jintuensis, isolated from a mudflat on the Beibu Gulf coast.</title>
        <authorList>
            <person name="Li M."/>
        </authorList>
    </citation>
    <scope>NUCLEOTIDE SEQUENCE [LARGE SCALE GENOMIC DNA]</scope>
    <source>
        <strain evidence="3 4">31A1R</strain>
    </source>
</reference>
<feature type="chain" id="PRO_5045686626" evidence="2">
    <location>
        <begin position="23"/>
        <end position="252"/>
    </location>
</feature>
<dbReference type="EMBL" id="JAXOFX010000004">
    <property type="protein sequence ID" value="MDZ5471906.1"/>
    <property type="molecule type" value="Genomic_DNA"/>
</dbReference>
<evidence type="ECO:0000256" key="1">
    <source>
        <dbReference type="SAM" id="MobiDB-lite"/>
    </source>
</evidence>